<organism evidence="2 3">
    <name type="scientific">Litorimonas taeanensis</name>
    <dbReference type="NCBI Taxonomy" id="568099"/>
    <lineage>
        <taxon>Bacteria</taxon>
        <taxon>Pseudomonadati</taxon>
        <taxon>Pseudomonadota</taxon>
        <taxon>Alphaproteobacteria</taxon>
        <taxon>Maricaulales</taxon>
        <taxon>Robiginitomaculaceae</taxon>
    </lineage>
</organism>
<accession>A0A420WEC3</accession>
<proteinExistence type="predicted"/>
<evidence type="ECO:0000256" key="1">
    <source>
        <dbReference type="SAM" id="SignalP"/>
    </source>
</evidence>
<gene>
    <name evidence="2" type="ORF">DES40_2153</name>
</gene>
<evidence type="ECO:0000313" key="3">
    <source>
        <dbReference type="Proteomes" id="UP000282211"/>
    </source>
</evidence>
<evidence type="ECO:0008006" key="4">
    <source>
        <dbReference type="Google" id="ProtNLM"/>
    </source>
</evidence>
<dbReference type="RefSeq" id="WP_121101908.1">
    <property type="nucleotide sequence ID" value="NZ_RBII01000002.1"/>
</dbReference>
<dbReference type="EMBL" id="RBII01000002">
    <property type="protein sequence ID" value="RKQ69353.1"/>
    <property type="molecule type" value="Genomic_DNA"/>
</dbReference>
<dbReference type="NCBIfam" id="NF047637">
    <property type="entry name" value="lipo_CC0125"/>
    <property type="match status" value="1"/>
</dbReference>
<reference evidence="2 3" key="1">
    <citation type="submission" date="2018-10" db="EMBL/GenBank/DDBJ databases">
        <title>Genomic Encyclopedia of Type Strains, Phase IV (KMG-IV): sequencing the most valuable type-strain genomes for metagenomic binning, comparative biology and taxonomic classification.</title>
        <authorList>
            <person name="Goeker M."/>
        </authorList>
    </citation>
    <scope>NUCLEOTIDE SEQUENCE [LARGE SCALE GENOMIC DNA]</scope>
    <source>
        <strain evidence="2 3">DSM 22008</strain>
    </source>
</reference>
<name>A0A420WEC3_9PROT</name>
<protein>
    <recommendedName>
        <fullName evidence="4">DUF4136 domain-containing protein</fullName>
    </recommendedName>
</protein>
<feature type="chain" id="PRO_5018995898" description="DUF4136 domain-containing protein" evidence="1">
    <location>
        <begin position="22"/>
        <end position="205"/>
    </location>
</feature>
<dbReference type="Proteomes" id="UP000282211">
    <property type="component" value="Unassembled WGS sequence"/>
</dbReference>
<sequence>MTSLRNLLICGATAAILTACATSTPYQPASKPGGFDGFSQTMIENDRARITFGGNSLTKRETVENSLLYRAAEMAVERGFDYFTLAEREVEANKRVNVSPSSRFGLYDPYFNYSFYRPRYGWSQNYRYSRFGGFYRGRGFGYRGFYDPFYDPFFDDFNVREITKYRATAEVLFGKGPKPVNRDNAFNAREVLQNLSDVIEFPEEN</sequence>
<dbReference type="AlphaFoldDB" id="A0A420WEC3"/>
<evidence type="ECO:0000313" key="2">
    <source>
        <dbReference type="EMBL" id="RKQ69353.1"/>
    </source>
</evidence>
<dbReference type="InParanoid" id="A0A420WEC3"/>
<feature type="signal peptide" evidence="1">
    <location>
        <begin position="1"/>
        <end position="21"/>
    </location>
</feature>
<dbReference type="OrthoDB" id="7172943at2"/>
<keyword evidence="1" id="KW-0732">Signal</keyword>
<keyword evidence="3" id="KW-1185">Reference proteome</keyword>
<comment type="caution">
    <text evidence="2">The sequence shown here is derived from an EMBL/GenBank/DDBJ whole genome shotgun (WGS) entry which is preliminary data.</text>
</comment>
<dbReference type="PROSITE" id="PS51257">
    <property type="entry name" value="PROKAR_LIPOPROTEIN"/>
    <property type="match status" value="1"/>
</dbReference>